<gene>
    <name evidence="2" type="ORF">SAMN05660226_04153</name>
</gene>
<feature type="domain" description="IstB-like ATP-binding" evidence="1">
    <location>
        <begin position="1"/>
        <end position="82"/>
    </location>
</feature>
<organism evidence="2 3">
    <name type="scientific">Parapedobacter luteus</name>
    <dbReference type="NCBI Taxonomy" id="623280"/>
    <lineage>
        <taxon>Bacteria</taxon>
        <taxon>Pseudomonadati</taxon>
        <taxon>Bacteroidota</taxon>
        <taxon>Sphingobacteriia</taxon>
        <taxon>Sphingobacteriales</taxon>
        <taxon>Sphingobacteriaceae</taxon>
        <taxon>Parapedobacter</taxon>
    </lineage>
</organism>
<reference evidence="2 3" key="1">
    <citation type="submission" date="2017-02" db="EMBL/GenBank/DDBJ databases">
        <authorList>
            <person name="Peterson S.W."/>
        </authorList>
    </citation>
    <scope>NUCLEOTIDE SEQUENCE [LARGE SCALE GENOMIC DNA]</scope>
    <source>
        <strain evidence="2 3">DSM 22899</strain>
    </source>
</reference>
<keyword evidence="3" id="KW-1185">Reference proteome</keyword>
<evidence type="ECO:0000313" key="2">
    <source>
        <dbReference type="EMBL" id="SKB98858.1"/>
    </source>
</evidence>
<dbReference type="Proteomes" id="UP000190541">
    <property type="component" value="Unassembled WGS sequence"/>
</dbReference>
<dbReference type="Gene3D" id="3.40.50.300">
    <property type="entry name" value="P-loop containing nucleotide triphosphate hydrolases"/>
    <property type="match status" value="1"/>
</dbReference>
<feature type="non-terminal residue" evidence="2">
    <location>
        <position position="1"/>
    </location>
</feature>
<dbReference type="AlphaFoldDB" id="A0A1T5FRQ8"/>
<sequence length="82" mass="9402">KTDLLILDDFGLVHLDQQQRLDLMEIMEDRHAKASTIIASQLPVANWYDVFGDDTIADAVLDRVVHSSHRIELKGESMRKKK</sequence>
<proteinExistence type="predicted"/>
<evidence type="ECO:0000259" key="1">
    <source>
        <dbReference type="Pfam" id="PF01695"/>
    </source>
</evidence>
<dbReference type="EMBL" id="FUYS01000021">
    <property type="protein sequence ID" value="SKB98858.1"/>
    <property type="molecule type" value="Genomic_DNA"/>
</dbReference>
<dbReference type="RefSeq" id="WP_176146283.1">
    <property type="nucleotide sequence ID" value="NZ_FUYS01000021.1"/>
</dbReference>
<accession>A0A1T5FRQ8</accession>
<dbReference type="GO" id="GO:0005524">
    <property type="term" value="F:ATP binding"/>
    <property type="evidence" value="ECO:0007669"/>
    <property type="project" value="InterPro"/>
</dbReference>
<dbReference type="InterPro" id="IPR027417">
    <property type="entry name" value="P-loop_NTPase"/>
</dbReference>
<dbReference type="SUPFAM" id="SSF52540">
    <property type="entry name" value="P-loop containing nucleoside triphosphate hydrolases"/>
    <property type="match status" value="1"/>
</dbReference>
<dbReference type="STRING" id="623280.SAMN05660226_04153"/>
<name>A0A1T5FRQ8_9SPHI</name>
<dbReference type="Pfam" id="PF01695">
    <property type="entry name" value="IstB_IS21"/>
    <property type="match status" value="1"/>
</dbReference>
<dbReference type="InterPro" id="IPR002611">
    <property type="entry name" value="IstB_ATP-bd"/>
</dbReference>
<evidence type="ECO:0000313" key="3">
    <source>
        <dbReference type="Proteomes" id="UP000190541"/>
    </source>
</evidence>
<protein>
    <submittedName>
        <fullName evidence="2">IstB-like ATP binding protein</fullName>
    </submittedName>
</protein>